<name>A0A7W5E5E5_9BACT</name>
<proteinExistence type="predicted"/>
<dbReference type="SMART" id="SM00448">
    <property type="entry name" value="REC"/>
    <property type="match status" value="1"/>
</dbReference>
<dbReference type="Pfam" id="PF00072">
    <property type="entry name" value="Response_reg"/>
    <property type="match status" value="1"/>
</dbReference>
<dbReference type="SUPFAM" id="SSF52172">
    <property type="entry name" value="CheY-like"/>
    <property type="match status" value="1"/>
</dbReference>
<dbReference type="GO" id="GO:0003677">
    <property type="term" value="F:DNA binding"/>
    <property type="evidence" value="ECO:0007669"/>
    <property type="project" value="UniProtKB-KW"/>
</dbReference>
<dbReference type="EMBL" id="JACHXU010000039">
    <property type="protein sequence ID" value="MBB3210480.1"/>
    <property type="molecule type" value="Genomic_DNA"/>
</dbReference>
<comment type="caution">
    <text evidence="3">The sequence shown here is derived from an EMBL/GenBank/DDBJ whole genome shotgun (WGS) entry which is preliminary data.</text>
</comment>
<gene>
    <name evidence="3" type="ORF">FHS27_006327</name>
</gene>
<feature type="domain" description="Response regulatory" evidence="2">
    <location>
        <begin position="4"/>
        <end position="127"/>
    </location>
</feature>
<keyword evidence="1" id="KW-0597">Phosphoprotein</keyword>
<keyword evidence="4" id="KW-1185">Reference proteome</keyword>
<dbReference type="InterPro" id="IPR001789">
    <property type="entry name" value="Sig_transdc_resp-reg_receiver"/>
</dbReference>
<accession>A0A7W5E5E5</accession>
<dbReference type="GO" id="GO:0000160">
    <property type="term" value="P:phosphorelay signal transduction system"/>
    <property type="evidence" value="ECO:0007669"/>
    <property type="project" value="InterPro"/>
</dbReference>
<evidence type="ECO:0000313" key="3">
    <source>
        <dbReference type="EMBL" id="MBB3210480.1"/>
    </source>
</evidence>
<evidence type="ECO:0000313" key="4">
    <source>
        <dbReference type="Proteomes" id="UP000536179"/>
    </source>
</evidence>
<dbReference type="Proteomes" id="UP000536179">
    <property type="component" value="Unassembled WGS sequence"/>
</dbReference>
<dbReference type="InterPro" id="IPR011006">
    <property type="entry name" value="CheY-like_superfamily"/>
</dbReference>
<feature type="modified residue" description="4-aspartylphosphate" evidence="1">
    <location>
        <position position="53"/>
    </location>
</feature>
<protein>
    <submittedName>
        <fullName evidence="3">DNA-binding response OmpR family regulator</fullName>
    </submittedName>
</protein>
<dbReference type="RefSeq" id="WP_184309829.1">
    <property type="nucleotide sequence ID" value="NZ_JACHXU010000039.1"/>
</dbReference>
<evidence type="ECO:0000256" key="1">
    <source>
        <dbReference type="PROSITE-ProRule" id="PRU00169"/>
    </source>
</evidence>
<organism evidence="3 4">
    <name type="scientific">Aporhodopirellula rubra</name>
    <dbReference type="NCBI Taxonomy" id="980271"/>
    <lineage>
        <taxon>Bacteria</taxon>
        <taxon>Pseudomonadati</taxon>
        <taxon>Planctomycetota</taxon>
        <taxon>Planctomycetia</taxon>
        <taxon>Pirellulales</taxon>
        <taxon>Pirellulaceae</taxon>
        <taxon>Aporhodopirellula</taxon>
    </lineage>
</organism>
<sequence length="130" mass="14357">MTKSILLLEDDVRVAEHWKRLLEEAGYRVYHETDADAAIKLVDEESINLVITDILIRENETKFKPRGGLSLLAHVSINVRPRPKTIAVTGASPSLNIEGHVHIFNAARTLNKPISDAILLAEVAAELGND</sequence>
<evidence type="ECO:0000259" key="2">
    <source>
        <dbReference type="PROSITE" id="PS50110"/>
    </source>
</evidence>
<dbReference type="AlphaFoldDB" id="A0A7W5E5E5"/>
<reference evidence="3 4" key="1">
    <citation type="submission" date="2020-08" db="EMBL/GenBank/DDBJ databases">
        <title>Genomic Encyclopedia of Type Strains, Phase III (KMG-III): the genomes of soil and plant-associated and newly described type strains.</title>
        <authorList>
            <person name="Whitman W."/>
        </authorList>
    </citation>
    <scope>NUCLEOTIDE SEQUENCE [LARGE SCALE GENOMIC DNA]</scope>
    <source>
        <strain evidence="3 4">CECT 8075</strain>
    </source>
</reference>
<dbReference type="PROSITE" id="PS50110">
    <property type="entry name" value="RESPONSE_REGULATORY"/>
    <property type="match status" value="1"/>
</dbReference>
<keyword evidence="3" id="KW-0238">DNA-binding</keyword>
<dbReference type="Gene3D" id="3.40.50.2300">
    <property type="match status" value="1"/>
</dbReference>